<keyword evidence="3" id="KW-1185">Reference proteome</keyword>
<organism evidence="2 3">
    <name type="scientific">Acaulospora morrowiae</name>
    <dbReference type="NCBI Taxonomy" id="94023"/>
    <lineage>
        <taxon>Eukaryota</taxon>
        <taxon>Fungi</taxon>
        <taxon>Fungi incertae sedis</taxon>
        <taxon>Mucoromycota</taxon>
        <taxon>Glomeromycotina</taxon>
        <taxon>Glomeromycetes</taxon>
        <taxon>Diversisporales</taxon>
        <taxon>Acaulosporaceae</taxon>
        <taxon>Acaulospora</taxon>
    </lineage>
</organism>
<dbReference type="EMBL" id="CAJVPV010007957">
    <property type="protein sequence ID" value="CAG8624842.1"/>
    <property type="molecule type" value="Genomic_DNA"/>
</dbReference>
<dbReference type="Proteomes" id="UP000789342">
    <property type="component" value="Unassembled WGS sequence"/>
</dbReference>
<dbReference type="PANTHER" id="PTHR35567:SF1">
    <property type="entry name" value="CONSERVED FUNGAL PROTEIN (AFU_ORTHOLOGUE AFUA_1G14230)"/>
    <property type="match status" value="1"/>
</dbReference>
<proteinExistence type="predicted"/>
<name>A0A9N9D232_9GLOM</name>
<evidence type="ECO:0000313" key="2">
    <source>
        <dbReference type="EMBL" id="CAG8624842.1"/>
    </source>
</evidence>
<dbReference type="Pfam" id="PF11937">
    <property type="entry name" value="DUF3455"/>
    <property type="match status" value="1"/>
</dbReference>
<keyword evidence="1" id="KW-0732">Signal</keyword>
<evidence type="ECO:0000313" key="3">
    <source>
        <dbReference type="Proteomes" id="UP000789342"/>
    </source>
</evidence>
<dbReference type="OrthoDB" id="2424495at2759"/>
<accession>A0A9N9D232</accession>
<comment type="caution">
    <text evidence="2">The sequence shown here is derived from an EMBL/GenBank/DDBJ whole genome shotgun (WGS) entry which is preliminary data.</text>
</comment>
<evidence type="ECO:0000256" key="1">
    <source>
        <dbReference type="SAM" id="SignalP"/>
    </source>
</evidence>
<gene>
    <name evidence="2" type="ORF">AMORRO_LOCUS8823</name>
</gene>
<feature type="signal peptide" evidence="1">
    <location>
        <begin position="1"/>
        <end position="21"/>
    </location>
</feature>
<sequence length="253" mass="27251">MYQILKVLTVCLMFVVEYALSQAPSAQPAPQQEHYIGTVRQKPNSPDIPSNISVPSGSTFSFLLYGSGKNEWLCQSGSWVLNNVTINLINNDNGHFDPSWEVASLFWQSTPINGGRATFKSLLDNDTSSIITKPDSSVASPDGTDNINWERQVVNSVPGGAFSNISYVLTISTKRGISPSASTCGVQFQNNAKTSVDFTATYYFYAGSPPNTTTAGPNSPTVKSDAVTTRLSRVGQLGWVSIVGFIAVGVLFF</sequence>
<protein>
    <submittedName>
        <fullName evidence="2">12153_t:CDS:1</fullName>
    </submittedName>
</protein>
<dbReference type="InterPro" id="IPR021851">
    <property type="entry name" value="DUF3455"/>
</dbReference>
<feature type="chain" id="PRO_5040328361" evidence="1">
    <location>
        <begin position="22"/>
        <end position="253"/>
    </location>
</feature>
<reference evidence="2" key="1">
    <citation type="submission" date="2021-06" db="EMBL/GenBank/DDBJ databases">
        <authorList>
            <person name="Kallberg Y."/>
            <person name="Tangrot J."/>
            <person name="Rosling A."/>
        </authorList>
    </citation>
    <scope>NUCLEOTIDE SEQUENCE</scope>
    <source>
        <strain evidence="2">CL551</strain>
    </source>
</reference>
<dbReference type="PANTHER" id="PTHR35567">
    <property type="entry name" value="MALATE DEHYDROGENASE (AFU_ORTHOLOGUE AFUA_2G13800)"/>
    <property type="match status" value="1"/>
</dbReference>
<dbReference type="AlphaFoldDB" id="A0A9N9D232"/>